<dbReference type="PANTHER" id="PTHR47893:SF1">
    <property type="entry name" value="REGULATORY PROTEIN PCHR"/>
    <property type="match status" value="1"/>
</dbReference>
<dbReference type="PRINTS" id="PR00032">
    <property type="entry name" value="HTHARAC"/>
</dbReference>
<evidence type="ECO:0000313" key="5">
    <source>
        <dbReference type="EMBL" id="SNR14492.1"/>
    </source>
</evidence>
<evidence type="ECO:0000256" key="2">
    <source>
        <dbReference type="ARBA" id="ARBA00023125"/>
    </source>
</evidence>
<dbReference type="KEGG" id="tje:TJEJU_0718"/>
<sequence>METINIEVDSSNEHVLDEILQLTNSNIHCGLTTKFFRVKENFGSGEVICWSFDGLMVRKREIKFNHETKITGFYERDSLLLSLLIKGEKKIYVPKPEIELIQEEMESCISFINKSDGYISYPKEKVISEIIIKMSDEFIKKHQLAASFPIYKNFSIEHIKENFSNQLDYKTQNIISEILSDEKTGLLKRLFLEAKVLELILLQFENKKKGIHTSTTLKKIHLAKDLIINNLDTQFSVHELSKKIYLNEFLLKKEFKKNFGVTIFEFSLQQRMNEARKLLSNTTKPIYEIAELVGYKNPTHFSAAFKKMLSITPKSYRNKKF</sequence>
<dbReference type="OrthoDB" id="799767at2"/>
<dbReference type="SMART" id="SM00342">
    <property type="entry name" value="HTH_ARAC"/>
    <property type="match status" value="1"/>
</dbReference>
<dbReference type="AlphaFoldDB" id="A0A238U5W3"/>
<dbReference type="RefSeq" id="WP_095069493.1">
    <property type="nucleotide sequence ID" value="NZ_LT899436.1"/>
</dbReference>
<dbReference type="Proteomes" id="UP000215214">
    <property type="component" value="Chromosome TJEJU"/>
</dbReference>
<keyword evidence="6" id="KW-1185">Reference proteome</keyword>
<dbReference type="EMBL" id="LT899436">
    <property type="protein sequence ID" value="SNR14492.1"/>
    <property type="molecule type" value="Genomic_DNA"/>
</dbReference>
<name>A0A238U5W3_9FLAO</name>
<reference evidence="5 6" key="1">
    <citation type="submission" date="2017-07" db="EMBL/GenBank/DDBJ databases">
        <authorList>
            <person name="Sun Z.S."/>
            <person name="Albrecht U."/>
            <person name="Echele G."/>
            <person name="Lee C.C."/>
        </authorList>
    </citation>
    <scope>NUCLEOTIDE SEQUENCE [LARGE SCALE GENOMIC DNA]</scope>
    <source>
        <strain evidence="6">type strain: KCTC 22618</strain>
    </source>
</reference>
<feature type="domain" description="HTH araC/xylS-type" evidence="4">
    <location>
        <begin position="221"/>
        <end position="319"/>
    </location>
</feature>
<dbReference type="InterPro" id="IPR053142">
    <property type="entry name" value="PchR_regulatory_protein"/>
</dbReference>
<keyword evidence="3" id="KW-0804">Transcription</keyword>
<keyword evidence="2" id="KW-0238">DNA-binding</keyword>
<dbReference type="Gene3D" id="1.10.10.60">
    <property type="entry name" value="Homeodomain-like"/>
    <property type="match status" value="2"/>
</dbReference>
<dbReference type="GO" id="GO:0043565">
    <property type="term" value="F:sequence-specific DNA binding"/>
    <property type="evidence" value="ECO:0007669"/>
    <property type="project" value="InterPro"/>
</dbReference>
<dbReference type="GO" id="GO:0003700">
    <property type="term" value="F:DNA-binding transcription factor activity"/>
    <property type="evidence" value="ECO:0007669"/>
    <property type="project" value="InterPro"/>
</dbReference>
<evidence type="ECO:0000256" key="3">
    <source>
        <dbReference type="ARBA" id="ARBA00023163"/>
    </source>
</evidence>
<dbReference type="InterPro" id="IPR018060">
    <property type="entry name" value="HTH_AraC"/>
</dbReference>
<dbReference type="InterPro" id="IPR009057">
    <property type="entry name" value="Homeodomain-like_sf"/>
</dbReference>
<evidence type="ECO:0000256" key="1">
    <source>
        <dbReference type="ARBA" id="ARBA00023015"/>
    </source>
</evidence>
<proteinExistence type="predicted"/>
<dbReference type="PANTHER" id="PTHR47893">
    <property type="entry name" value="REGULATORY PROTEIN PCHR"/>
    <property type="match status" value="1"/>
</dbReference>
<dbReference type="InterPro" id="IPR018062">
    <property type="entry name" value="HTH_AraC-typ_CS"/>
</dbReference>
<protein>
    <submittedName>
        <fullName evidence="5">Probable transcriptional regulator, AraC family</fullName>
    </submittedName>
</protein>
<organism evidence="5 6">
    <name type="scientific">Tenacibaculum jejuense</name>
    <dbReference type="NCBI Taxonomy" id="584609"/>
    <lineage>
        <taxon>Bacteria</taxon>
        <taxon>Pseudomonadati</taxon>
        <taxon>Bacteroidota</taxon>
        <taxon>Flavobacteriia</taxon>
        <taxon>Flavobacteriales</taxon>
        <taxon>Flavobacteriaceae</taxon>
        <taxon>Tenacibaculum</taxon>
    </lineage>
</organism>
<dbReference type="PROSITE" id="PS01124">
    <property type="entry name" value="HTH_ARAC_FAMILY_2"/>
    <property type="match status" value="1"/>
</dbReference>
<gene>
    <name evidence="5" type="ORF">TJEJU_0718</name>
</gene>
<accession>A0A238U5W3</accession>
<evidence type="ECO:0000259" key="4">
    <source>
        <dbReference type="PROSITE" id="PS01124"/>
    </source>
</evidence>
<evidence type="ECO:0000313" key="6">
    <source>
        <dbReference type="Proteomes" id="UP000215214"/>
    </source>
</evidence>
<dbReference type="InterPro" id="IPR020449">
    <property type="entry name" value="Tscrpt_reg_AraC-type_HTH"/>
</dbReference>
<dbReference type="PROSITE" id="PS00041">
    <property type="entry name" value="HTH_ARAC_FAMILY_1"/>
    <property type="match status" value="1"/>
</dbReference>
<dbReference type="SUPFAM" id="SSF46689">
    <property type="entry name" value="Homeodomain-like"/>
    <property type="match status" value="1"/>
</dbReference>
<keyword evidence="1" id="KW-0805">Transcription regulation</keyword>
<dbReference type="Pfam" id="PF12833">
    <property type="entry name" value="HTH_18"/>
    <property type="match status" value="1"/>
</dbReference>